<dbReference type="KEGG" id="pact:CA264_09050"/>
<feature type="domain" description="FecR protein" evidence="2">
    <location>
        <begin position="133"/>
        <end position="228"/>
    </location>
</feature>
<dbReference type="Proteomes" id="UP000266292">
    <property type="component" value="Chromosome"/>
</dbReference>
<keyword evidence="1" id="KW-1133">Transmembrane helix</keyword>
<dbReference type="PANTHER" id="PTHR30273">
    <property type="entry name" value="PERIPLASMIC SIGNAL SENSOR AND SIGMA FACTOR ACTIVATOR FECR-RELATED"/>
    <property type="match status" value="1"/>
</dbReference>
<gene>
    <name evidence="4" type="ORF">CA264_09050</name>
</gene>
<dbReference type="PANTHER" id="PTHR30273:SF2">
    <property type="entry name" value="PROTEIN FECR"/>
    <property type="match status" value="1"/>
</dbReference>
<accession>A0A1X9YRT8</accession>
<keyword evidence="5" id="KW-1185">Reference proteome</keyword>
<dbReference type="Gene3D" id="3.55.50.30">
    <property type="match status" value="1"/>
</dbReference>
<protein>
    <recommendedName>
        <fullName evidence="6">FecR protein domain-containing protein</fullName>
    </recommendedName>
</protein>
<feature type="transmembrane region" description="Helical" evidence="1">
    <location>
        <begin position="104"/>
        <end position="123"/>
    </location>
</feature>
<dbReference type="RefSeq" id="WP_025606504.1">
    <property type="nucleotide sequence ID" value="NZ_CP021235.1"/>
</dbReference>
<keyword evidence="1" id="KW-0812">Transmembrane</keyword>
<dbReference type="Gene3D" id="2.60.120.1440">
    <property type="match status" value="1"/>
</dbReference>
<proteinExistence type="predicted"/>
<evidence type="ECO:0000259" key="2">
    <source>
        <dbReference type="Pfam" id="PF04773"/>
    </source>
</evidence>
<evidence type="ECO:0000313" key="5">
    <source>
        <dbReference type="Proteomes" id="UP000266292"/>
    </source>
</evidence>
<dbReference type="InterPro" id="IPR032508">
    <property type="entry name" value="FecR_C"/>
</dbReference>
<sequence>MEYHYFTATDFAADENFIQWVQQPTRERKAFWEKYLEENPGQRQAIQEARQLVLHLSADNEPALEQDLEDIWARLSEAREHYLSHGEEEEGDNVIPIRFWQRSAIWIAAAVSALLLVSGYLLLKPEQKQAEITYATTTGERLRLHLPDSSFVVLNANSSITLPATWGPNQDRAVQLEGQAFFSVTHKLNSQRFVVSTADGLEVEVLGTEFSVSNKEHIKRVILERGKVNLHISQNGERQQLTMAPGDLVEATEATGVAKRRVNPELYNAWKNTSLVFENNTLEEVAQLLEHSYGYTVHISGQGLATQRITAYLNTNSPSHILSTLSETLEVEIQQQNKTITISNKL</sequence>
<dbReference type="OrthoDB" id="1523489at2"/>
<keyword evidence="1" id="KW-0472">Membrane</keyword>
<dbReference type="Pfam" id="PF04773">
    <property type="entry name" value="FecR"/>
    <property type="match status" value="1"/>
</dbReference>
<reference evidence="5" key="1">
    <citation type="submission" date="2017-05" db="EMBL/GenBank/DDBJ databases">
        <authorList>
            <person name="Ray J."/>
            <person name="Price M."/>
            <person name="Deutschbauer A."/>
        </authorList>
    </citation>
    <scope>NUCLEOTIDE SEQUENCE [LARGE SCALE GENOMIC DNA]</scope>
    <source>
        <strain evidence="5">DSM 19842</strain>
    </source>
</reference>
<evidence type="ECO:0000313" key="4">
    <source>
        <dbReference type="EMBL" id="ARS35573.1"/>
    </source>
</evidence>
<dbReference type="Pfam" id="PF16344">
    <property type="entry name" value="FecR_C"/>
    <property type="match status" value="1"/>
</dbReference>
<dbReference type="AlphaFoldDB" id="A0A1X9YRT8"/>
<evidence type="ECO:0000256" key="1">
    <source>
        <dbReference type="SAM" id="Phobius"/>
    </source>
</evidence>
<dbReference type="InterPro" id="IPR012373">
    <property type="entry name" value="Ferrdict_sens_TM"/>
</dbReference>
<name>A0A1X9YRT8_9BACT</name>
<dbReference type="STRING" id="709015.GCA_000472485_01821"/>
<evidence type="ECO:0008006" key="6">
    <source>
        <dbReference type="Google" id="ProtNLM"/>
    </source>
</evidence>
<organism evidence="4 5">
    <name type="scientific">Pontibacter actiniarum</name>
    <dbReference type="NCBI Taxonomy" id="323450"/>
    <lineage>
        <taxon>Bacteria</taxon>
        <taxon>Pseudomonadati</taxon>
        <taxon>Bacteroidota</taxon>
        <taxon>Cytophagia</taxon>
        <taxon>Cytophagales</taxon>
        <taxon>Hymenobacteraceae</taxon>
        <taxon>Pontibacter</taxon>
    </lineage>
</organism>
<dbReference type="PIRSF" id="PIRSF018266">
    <property type="entry name" value="FecR"/>
    <property type="match status" value="1"/>
</dbReference>
<dbReference type="EMBL" id="CP021235">
    <property type="protein sequence ID" value="ARS35573.1"/>
    <property type="molecule type" value="Genomic_DNA"/>
</dbReference>
<dbReference type="InterPro" id="IPR006860">
    <property type="entry name" value="FecR"/>
</dbReference>
<dbReference type="GO" id="GO:0016989">
    <property type="term" value="F:sigma factor antagonist activity"/>
    <property type="evidence" value="ECO:0007669"/>
    <property type="project" value="TreeGrafter"/>
</dbReference>
<feature type="domain" description="Protein FecR C-terminal" evidence="3">
    <location>
        <begin position="275"/>
        <end position="342"/>
    </location>
</feature>
<evidence type="ECO:0000259" key="3">
    <source>
        <dbReference type="Pfam" id="PF16344"/>
    </source>
</evidence>